<dbReference type="Proteomes" id="UP001646157">
    <property type="component" value="Unassembled WGS sequence"/>
</dbReference>
<organism evidence="2 3">
    <name type="scientific">Rossellomorea pakistanensis</name>
    <dbReference type="NCBI Taxonomy" id="992288"/>
    <lineage>
        <taxon>Bacteria</taxon>
        <taxon>Bacillati</taxon>
        <taxon>Bacillota</taxon>
        <taxon>Bacilli</taxon>
        <taxon>Bacillales</taxon>
        <taxon>Bacillaceae</taxon>
        <taxon>Rossellomorea</taxon>
    </lineage>
</organism>
<protein>
    <submittedName>
        <fullName evidence="2">Uncharacterized protein</fullName>
    </submittedName>
</protein>
<proteinExistence type="predicted"/>
<accession>A0ABS2NE55</accession>
<evidence type="ECO:0000313" key="2">
    <source>
        <dbReference type="EMBL" id="MBM7586140.1"/>
    </source>
</evidence>
<gene>
    <name evidence="2" type="ORF">JOC86_002682</name>
</gene>
<evidence type="ECO:0000313" key="3">
    <source>
        <dbReference type="Proteomes" id="UP001646157"/>
    </source>
</evidence>
<dbReference type="EMBL" id="JAFBDZ010000002">
    <property type="protein sequence ID" value="MBM7586140.1"/>
    <property type="molecule type" value="Genomic_DNA"/>
</dbReference>
<name>A0ABS2NE55_9BACI</name>
<comment type="caution">
    <text evidence="2">The sequence shown here is derived from an EMBL/GenBank/DDBJ whole genome shotgun (WGS) entry which is preliminary data.</text>
</comment>
<evidence type="ECO:0000256" key="1">
    <source>
        <dbReference type="SAM" id="MobiDB-lite"/>
    </source>
</evidence>
<keyword evidence="3" id="KW-1185">Reference proteome</keyword>
<sequence>MLVRGPQDVDQKGVATGRGELSLSSSNQGASAFLFIFPS</sequence>
<reference evidence="2 3" key="1">
    <citation type="submission" date="2021-01" db="EMBL/GenBank/DDBJ databases">
        <title>Genomic Encyclopedia of Type Strains, Phase IV (KMG-IV): sequencing the most valuable type-strain genomes for metagenomic binning, comparative biology and taxonomic classification.</title>
        <authorList>
            <person name="Goeker M."/>
        </authorList>
    </citation>
    <scope>NUCLEOTIDE SEQUENCE [LARGE SCALE GENOMIC DNA]</scope>
    <source>
        <strain evidence="2 3">DSM 24834</strain>
    </source>
</reference>
<feature type="region of interest" description="Disordered" evidence="1">
    <location>
        <begin position="1"/>
        <end position="25"/>
    </location>
</feature>